<dbReference type="SMART" id="SM00249">
    <property type="entry name" value="PHD"/>
    <property type="match status" value="2"/>
</dbReference>
<dbReference type="Pfam" id="PF02182">
    <property type="entry name" value="SAD_SRA"/>
    <property type="match status" value="2"/>
</dbReference>
<evidence type="ECO:0000256" key="3">
    <source>
        <dbReference type="ARBA" id="ARBA00012483"/>
    </source>
</evidence>
<evidence type="ECO:0000256" key="10">
    <source>
        <dbReference type="ARBA" id="ARBA00023242"/>
    </source>
</evidence>
<dbReference type="EC" id="2.3.2.27" evidence="3"/>
<feature type="domain" description="Ubiquitin-like" evidence="16">
    <location>
        <begin position="1"/>
        <end position="73"/>
    </location>
</feature>
<dbReference type="InterPro" id="IPR001965">
    <property type="entry name" value="Znf_PHD"/>
</dbReference>
<dbReference type="PROSITE" id="PS50089">
    <property type="entry name" value="ZF_RING_2"/>
    <property type="match status" value="1"/>
</dbReference>
<dbReference type="Gene3D" id="3.30.40.10">
    <property type="entry name" value="Zinc/RING finger domain, C3HC4 (zinc finger)"/>
    <property type="match status" value="1"/>
</dbReference>
<dbReference type="SUPFAM" id="SSF57903">
    <property type="entry name" value="FYVE/PHD zinc finger"/>
    <property type="match status" value="2"/>
</dbReference>
<dbReference type="UniPathway" id="UPA00143"/>
<comment type="pathway">
    <text evidence="2">Protein modification; protein ubiquitination.</text>
</comment>
<feature type="domain" description="PHD-type" evidence="15">
    <location>
        <begin position="676"/>
        <end position="742"/>
    </location>
</feature>
<evidence type="ECO:0000256" key="5">
    <source>
        <dbReference type="ARBA" id="ARBA00022723"/>
    </source>
</evidence>
<dbReference type="EMBL" id="NWSH01000355">
    <property type="protein sequence ID" value="PCG77087.1"/>
    <property type="molecule type" value="Genomic_DNA"/>
</dbReference>
<dbReference type="InterPro" id="IPR019787">
    <property type="entry name" value="Znf_PHD-finger"/>
</dbReference>
<dbReference type="SUPFAM" id="SSF88697">
    <property type="entry name" value="PUA domain-like"/>
    <property type="match status" value="2"/>
</dbReference>
<keyword evidence="5" id="KW-0479">Metal-binding</keyword>
<keyword evidence="9" id="KW-0238">DNA-binding</keyword>
<dbReference type="PANTHER" id="PTHR14140">
    <property type="entry name" value="E3 UBIQUITIN-PROTEIN LIGASE UHRF-RELATED"/>
    <property type="match status" value="1"/>
</dbReference>
<feature type="domain" description="YDG" evidence="18">
    <location>
        <begin position="786"/>
        <end position="951"/>
    </location>
</feature>
<dbReference type="InterPro" id="IPR045134">
    <property type="entry name" value="UHRF1/2-like"/>
</dbReference>
<evidence type="ECO:0000256" key="8">
    <source>
        <dbReference type="ARBA" id="ARBA00022833"/>
    </source>
</evidence>
<evidence type="ECO:0000256" key="7">
    <source>
        <dbReference type="ARBA" id="ARBA00022786"/>
    </source>
</evidence>
<dbReference type="PROSITE" id="PS50053">
    <property type="entry name" value="UBIQUITIN_2"/>
    <property type="match status" value="1"/>
</dbReference>
<dbReference type="InterPro" id="IPR018957">
    <property type="entry name" value="Znf_C3HC4_RING-type"/>
</dbReference>
<keyword evidence="8" id="KW-0862">Zinc</keyword>
<evidence type="ECO:0000259" key="16">
    <source>
        <dbReference type="PROSITE" id="PS50053"/>
    </source>
</evidence>
<feature type="compositionally biased region" description="Basic and acidic residues" evidence="14">
    <location>
        <begin position="80"/>
        <end position="95"/>
    </location>
</feature>
<dbReference type="Gene3D" id="2.30.30.140">
    <property type="match status" value="1"/>
</dbReference>
<dbReference type="Gene3D" id="3.10.20.90">
    <property type="entry name" value="Phosphatidylinositol 3-kinase Catalytic Subunit, Chain A, domain 1"/>
    <property type="match status" value="1"/>
</dbReference>
<comment type="subcellular location">
    <subcellularLocation>
        <location evidence="13">Nucleus</location>
    </subcellularLocation>
</comment>
<evidence type="ECO:0000256" key="12">
    <source>
        <dbReference type="PROSITE-ProRule" id="PRU00175"/>
    </source>
</evidence>
<evidence type="ECO:0000256" key="14">
    <source>
        <dbReference type="SAM" id="MobiDB-lite"/>
    </source>
</evidence>
<keyword evidence="10 13" id="KW-0539">Nucleus</keyword>
<dbReference type="InterPro" id="IPR036987">
    <property type="entry name" value="SRA-YDG_sf"/>
</dbReference>
<keyword evidence="11" id="KW-0131">Cell cycle</keyword>
<evidence type="ECO:0000256" key="4">
    <source>
        <dbReference type="ARBA" id="ARBA00022679"/>
    </source>
</evidence>
<evidence type="ECO:0000259" key="17">
    <source>
        <dbReference type="PROSITE" id="PS50089"/>
    </source>
</evidence>
<evidence type="ECO:0000259" key="15">
    <source>
        <dbReference type="PROSITE" id="PS50016"/>
    </source>
</evidence>
<name>A0A2A4JYI5_HELVI</name>
<evidence type="ECO:0000256" key="11">
    <source>
        <dbReference type="ARBA" id="ARBA00023306"/>
    </source>
</evidence>
<sequence length="1325" mass="150024">MHVRIRIFGKPDTVVVVESKLTKIDQFRRIIKDKFDVQPKLQRLFYGGKLLENGYTFHDYNIKLNDVIQLMVRAQPEDSPQEKKSAKSGESKETEDTSQMTVEYKDASSTLYEVGDLIDMKDREQGAWLEGKITRIVYDPAVPHIPDVKDKSTNDAEVLTSSENSDQSFDTENDVENKPPSETINGDSFPKNKSKGIARYFSRTPKAVRKKQTEKELSKSEDHKDLDSLLLYKVQLDTDDSDSKVYCKLNEIRPRSRVEIDIKDLKVGQTVLINHNTDEPLERGYWYDFKVAEIKKMRAIYELIGTLYLGPDAVPQNDTKVRVHDKIYAIEEVVPLAKRTEDYKKMIITPPEKRSTPLNCLTCRDDEDTPCKDCGCYLCSGKEFPDKIVLCDECNNGYHMICLDPPLTELPEEDWYCPSCKRDPNDVIAPGAAKQTKKVSKTKRDWGRGMACVARLTTIAILYNNSILEYWANDAEVLTSSENSDQSFDTENDVENKPPSETINGDSFPKNKSKGIARYFSRTPKAVRKKQTEKELSKSEDHKDLDSLLLYKVQLDTDDSDSKVYCKLNEIRPRSRVEIDIKDLKVGQTVLINHNTDEPLERGYWYDFKVAEIKKMRAIYELIGTLYLGPDAVPQNDTKVRVHDKIYAIEEVVPLAKRTEDYKKMIITPPEKRSTPLNCLTCRDDEDTPCKDCGCYLCSGKEFPDKIVLCDECNNGYHMICLDPPLTELPEEDWYCPSCKRDPNDVIAPGAAKQTKKVSKTKRDWGRGMACVGKTKTCAMPPNHFGPIPGIEVGMCWRFRIQLSETGVHRPPVSGIHGRDVEGAYSIVLSGGYEDDVDHGNEFTYTGSGGRDLSGNKRTAEQSCDQTLTRENKALARNCAVNHISEEGGDAGDNWRSGKPVRVVRSYKMLKHFPKYAPKEGIRYDGIYKVVKYYPEKGLSGYRVWKYLLRRDDPSPAPWEPGVKEFPIIVSGYEDDVDHGNEFTYTGSGGRDLSGNKRTAEQSCDQTLTRENKALARNCAVNHISEEGGDAGDNWRSGKPVRVVRSYKMLKHFPKYAPKEGIRYDGIYKVVKYYPEKGLSGYRVWKYLLRRDDPSPAPWEPGVKEFPIIYPDGYLEAEAEKKALKEKKSKNGRGPNSKGGKGSKKRALRESNQTTESESDGSPQPKKRKTSKQAPKTKATESPKTKIASIFTKSPGRKSPRKKQDQNKPESSLSEEERAAIKADTLNSKLWDECLIVCEARGKKEFVEYVTQVFLCIICQEVAVSPVTTPCLHNFCMACIKLAFKSTGAQCPCCRQSLAKYEVEPNEQLKTALQSIMAGYDAGKK</sequence>
<dbReference type="PROSITE" id="PS50016">
    <property type="entry name" value="ZF_PHD_2"/>
    <property type="match status" value="2"/>
</dbReference>
<dbReference type="STRING" id="7102.A0A2A4JYI5"/>
<dbReference type="CDD" id="cd01797">
    <property type="entry name" value="Ubl_UHRF"/>
    <property type="match status" value="1"/>
</dbReference>
<feature type="region of interest" description="Disordered" evidence="14">
    <location>
        <begin position="143"/>
        <end position="191"/>
    </location>
</feature>
<dbReference type="CDD" id="cd15525">
    <property type="entry name" value="PHD_UHRF1_2"/>
    <property type="match status" value="2"/>
</dbReference>
<feature type="domain" description="PHD-type" evidence="15">
    <location>
        <begin position="357"/>
        <end position="423"/>
    </location>
</feature>
<evidence type="ECO:0000256" key="9">
    <source>
        <dbReference type="ARBA" id="ARBA00023125"/>
    </source>
</evidence>
<evidence type="ECO:0000256" key="13">
    <source>
        <dbReference type="PROSITE-ProRule" id="PRU00358"/>
    </source>
</evidence>
<evidence type="ECO:0000259" key="18">
    <source>
        <dbReference type="PROSITE" id="PS51015"/>
    </source>
</evidence>
<comment type="caution">
    <text evidence="19">The sequence shown here is derived from an EMBL/GenBank/DDBJ whole genome shotgun (WGS) entry which is preliminary data.</text>
</comment>
<feature type="compositionally biased region" description="Polar residues" evidence="14">
    <location>
        <begin position="1150"/>
        <end position="1162"/>
    </location>
</feature>
<accession>A0A2A4JYI5</accession>
<protein>
    <recommendedName>
        <fullName evidence="3">RING-type E3 ubiquitin transferase</fullName>
        <ecNumber evidence="3">2.3.2.27</ecNumber>
    </recommendedName>
</protein>
<dbReference type="PROSITE" id="PS51015">
    <property type="entry name" value="YDG"/>
    <property type="match status" value="2"/>
</dbReference>
<dbReference type="PANTHER" id="PTHR14140:SF45">
    <property type="entry name" value="RING-TYPE E3 UBIQUITIN TRANSFERASE"/>
    <property type="match status" value="1"/>
</dbReference>
<keyword evidence="6 12" id="KW-0863">Zinc-finger</keyword>
<dbReference type="GO" id="GO:0016567">
    <property type="term" value="P:protein ubiquitination"/>
    <property type="evidence" value="ECO:0007669"/>
    <property type="project" value="UniProtKB-UniPathway"/>
</dbReference>
<feature type="region of interest" description="Disordered" evidence="14">
    <location>
        <begin position="482"/>
        <end position="508"/>
    </location>
</feature>
<dbReference type="GO" id="GO:0061630">
    <property type="term" value="F:ubiquitin protein ligase activity"/>
    <property type="evidence" value="ECO:0007669"/>
    <property type="project" value="UniProtKB-EC"/>
</dbReference>
<dbReference type="InterPro" id="IPR029071">
    <property type="entry name" value="Ubiquitin-like_domsf"/>
</dbReference>
<dbReference type="InterPro" id="IPR003105">
    <property type="entry name" value="SRA_YDG"/>
</dbReference>
<evidence type="ECO:0000313" key="19">
    <source>
        <dbReference type="EMBL" id="PCG77087.1"/>
    </source>
</evidence>
<dbReference type="Pfam" id="PF12148">
    <property type="entry name" value="TTD"/>
    <property type="match status" value="2"/>
</dbReference>
<feature type="compositionally biased region" description="Polar residues" evidence="14">
    <location>
        <begin position="159"/>
        <end position="168"/>
    </location>
</feature>
<dbReference type="Pfam" id="PF00628">
    <property type="entry name" value="PHD"/>
    <property type="match status" value="2"/>
</dbReference>
<feature type="domain" description="RING-type" evidence="17">
    <location>
        <begin position="1256"/>
        <end position="1295"/>
    </location>
</feature>
<dbReference type="InterPro" id="IPR013083">
    <property type="entry name" value="Znf_RING/FYVE/PHD"/>
</dbReference>
<evidence type="ECO:0000256" key="1">
    <source>
        <dbReference type="ARBA" id="ARBA00000900"/>
    </source>
</evidence>
<dbReference type="InterPro" id="IPR001841">
    <property type="entry name" value="Znf_RING"/>
</dbReference>
<dbReference type="SUPFAM" id="SSF57850">
    <property type="entry name" value="RING/U-box"/>
    <property type="match status" value="1"/>
</dbReference>
<dbReference type="CDD" id="cd20388">
    <property type="entry name" value="Tudor_UHRF_rpt2"/>
    <property type="match status" value="2"/>
</dbReference>
<dbReference type="GO" id="GO:0044027">
    <property type="term" value="P:negative regulation of gene expression via chromosomal CpG island methylation"/>
    <property type="evidence" value="ECO:0007669"/>
    <property type="project" value="TreeGrafter"/>
</dbReference>
<comment type="catalytic activity">
    <reaction evidence="1">
        <text>S-ubiquitinyl-[E2 ubiquitin-conjugating enzyme]-L-cysteine + [acceptor protein]-L-lysine = [E2 ubiquitin-conjugating enzyme]-L-cysteine + N(6)-ubiquitinyl-[acceptor protein]-L-lysine.</text>
        <dbReference type="EC" id="2.3.2.27"/>
    </reaction>
</comment>
<dbReference type="GO" id="GO:0003677">
    <property type="term" value="F:DNA binding"/>
    <property type="evidence" value="ECO:0007669"/>
    <property type="project" value="UniProtKB-KW"/>
</dbReference>
<dbReference type="SUPFAM" id="SSF54236">
    <property type="entry name" value="Ubiquitin-like"/>
    <property type="match status" value="1"/>
</dbReference>
<dbReference type="Pfam" id="PF00097">
    <property type="entry name" value="zf-C3HC4"/>
    <property type="match status" value="1"/>
</dbReference>
<dbReference type="Gene3D" id="2.30.280.10">
    <property type="entry name" value="SRA-YDG"/>
    <property type="match status" value="2"/>
</dbReference>
<gene>
    <name evidence="19" type="ORF">B5V51_8127</name>
</gene>
<dbReference type="PROSITE" id="PS00518">
    <property type="entry name" value="ZF_RING_1"/>
    <property type="match status" value="1"/>
</dbReference>
<dbReference type="Pfam" id="PF00240">
    <property type="entry name" value="ubiquitin"/>
    <property type="match status" value="1"/>
</dbReference>
<evidence type="ECO:0000256" key="6">
    <source>
        <dbReference type="ARBA" id="ARBA00022771"/>
    </source>
</evidence>
<feature type="domain" description="YDG" evidence="18">
    <location>
        <begin position="968"/>
        <end position="1091"/>
    </location>
</feature>
<organism evidence="19">
    <name type="scientific">Heliothis virescens</name>
    <name type="common">Tobacco budworm moth</name>
    <dbReference type="NCBI Taxonomy" id="7102"/>
    <lineage>
        <taxon>Eukaryota</taxon>
        <taxon>Metazoa</taxon>
        <taxon>Ecdysozoa</taxon>
        <taxon>Arthropoda</taxon>
        <taxon>Hexapoda</taxon>
        <taxon>Insecta</taxon>
        <taxon>Pterygota</taxon>
        <taxon>Neoptera</taxon>
        <taxon>Endopterygota</taxon>
        <taxon>Lepidoptera</taxon>
        <taxon>Glossata</taxon>
        <taxon>Ditrysia</taxon>
        <taxon>Noctuoidea</taxon>
        <taxon>Noctuidae</taxon>
        <taxon>Heliothinae</taxon>
        <taxon>Heliothis</taxon>
    </lineage>
</organism>
<evidence type="ECO:0000256" key="2">
    <source>
        <dbReference type="ARBA" id="ARBA00004906"/>
    </source>
</evidence>
<dbReference type="GO" id="GO:0008270">
    <property type="term" value="F:zinc ion binding"/>
    <property type="evidence" value="ECO:0007669"/>
    <property type="project" value="UniProtKB-KW"/>
</dbReference>
<dbReference type="GO" id="GO:0005634">
    <property type="term" value="C:nucleus"/>
    <property type="evidence" value="ECO:0007669"/>
    <property type="project" value="UniProtKB-SubCell"/>
</dbReference>
<dbReference type="InterPro" id="IPR000626">
    <property type="entry name" value="Ubiquitin-like_dom"/>
</dbReference>
<proteinExistence type="predicted"/>
<dbReference type="InterPro" id="IPR021991">
    <property type="entry name" value="TTD_dom"/>
</dbReference>
<feature type="region of interest" description="Disordered" evidence="14">
    <location>
        <begin position="1125"/>
        <end position="1218"/>
    </location>
</feature>
<dbReference type="Gene3D" id="2.30.30.1150">
    <property type="match status" value="2"/>
</dbReference>
<dbReference type="InterPro" id="IPR015947">
    <property type="entry name" value="PUA-like_sf"/>
</dbReference>
<keyword evidence="7" id="KW-0833">Ubl conjugation pathway</keyword>
<feature type="region of interest" description="Disordered" evidence="14">
    <location>
        <begin position="74"/>
        <end position="103"/>
    </location>
</feature>
<dbReference type="SMART" id="SM00184">
    <property type="entry name" value="RING"/>
    <property type="match status" value="3"/>
</dbReference>
<dbReference type="InterPro" id="IPR017907">
    <property type="entry name" value="Znf_RING_CS"/>
</dbReference>
<dbReference type="InterPro" id="IPR011011">
    <property type="entry name" value="Znf_FYVE_PHD"/>
</dbReference>
<keyword evidence="4" id="KW-0808">Transferase</keyword>
<dbReference type="SMART" id="SM00466">
    <property type="entry name" value="SRA"/>
    <property type="match status" value="2"/>
</dbReference>
<dbReference type="SMART" id="SM00213">
    <property type="entry name" value="UBQ"/>
    <property type="match status" value="1"/>
</dbReference>
<reference evidence="19" key="1">
    <citation type="submission" date="2017-09" db="EMBL/GenBank/DDBJ databases">
        <title>Contemporary evolution of a Lepidopteran species, Heliothis virescens, in response to modern agricultural practices.</title>
        <authorList>
            <person name="Fritz M.L."/>
            <person name="Deyonke A.M."/>
            <person name="Papanicolaou A."/>
            <person name="Micinski S."/>
            <person name="Westbrook J."/>
            <person name="Gould F."/>
        </authorList>
    </citation>
    <scope>NUCLEOTIDE SEQUENCE [LARGE SCALE GENOMIC DNA]</scope>
    <source>
        <strain evidence="19">HvINT-</strain>
        <tissue evidence="19">Whole body</tissue>
    </source>
</reference>